<protein>
    <submittedName>
        <fullName evidence="1">12783_t:CDS:1</fullName>
    </submittedName>
</protein>
<evidence type="ECO:0000313" key="2">
    <source>
        <dbReference type="Proteomes" id="UP000789920"/>
    </source>
</evidence>
<evidence type="ECO:0000313" key="1">
    <source>
        <dbReference type="EMBL" id="CAG8845767.1"/>
    </source>
</evidence>
<organism evidence="1 2">
    <name type="scientific">Racocetra persica</name>
    <dbReference type="NCBI Taxonomy" id="160502"/>
    <lineage>
        <taxon>Eukaryota</taxon>
        <taxon>Fungi</taxon>
        <taxon>Fungi incertae sedis</taxon>
        <taxon>Mucoromycota</taxon>
        <taxon>Glomeromycotina</taxon>
        <taxon>Glomeromycetes</taxon>
        <taxon>Diversisporales</taxon>
        <taxon>Gigasporaceae</taxon>
        <taxon>Racocetra</taxon>
    </lineage>
</organism>
<reference evidence="1" key="1">
    <citation type="submission" date="2021-06" db="EMBL/GenBank/DDBJ databases">
        <authorList>
            <person name="Kallberg Y."/>
            <person name="Tangrot J."/>
            <person name="Rosling A."/>
        </authorList>
    </citation>
    <scope>NUCLEOTIDE SEQUENCE</scope>
    <source>
        <strain evidence="1">MA461A</strain>
    </source>
</reference>
<proteinExistence type="predicted"/>
<keyword evidence="2" id="KW-1185">Reference proteome</keyword>
<sequence length="72" mass="8322">MSIYDNNQSEIKVDEFEDRRDESLGICSECQRFNTGIAWCQLCDPQKLIREFAGSGNKIIDEFLNEAWLSSN</sequence>
<dbReference type="Proteomes" id="UP000789920">
    <property type="component" value="Unassembled WGS sequence"/>
</dbReference>
<feature type="non-terminal residue" evidence="1">
    <location>
        <position position="72"/>
    </location>
</feature>
<accession>A0ACA9SPN3</accession>
<gene>
    <name evidence="1" type="ORF">RPERSI_LOCUS33813</name>
</gene>
<comment type="caution">
    <text evidence="1">The sequence shown here is derived from an EMBL/GenBank/DDBJ whole genome shotgun (WGS) entry which is preliminary data.</text>
</comment>
<dbReference type="EMBL" id="CAJVQC010148210">
    <property type="protein sequence ID" value="CAG8845767.1"/>
    <property type="molecule type" value="Genomic_DNA"/>
</dbReference>
<name>A0ACA9SPN3_9GLOM</name>